<proteinExistence type="predicted"/>
<accession>A0ABR2IK05</accession>
<dbReference type="InterPro" id="IPR050588">
    <property type="entry name" value="WNK_Ser-Thr_kinase"/>
</dbReference>
<evidence type="ECO:0000313" key="2">
    <source>
        <dbReference type="EMBL" id="KAK8863559.1"/>
    </source>
</evidence>
<keyword evidence="3" id="KW-1185">Reference proteome</keyword>
<dbReference type="Gene3D" id="1.10.510.10">
    <property type="entry name" value="Transferase(Phosphotransferase) domain 1"/>
    <property type="match status" value="1"/>
</dbReference>
<protein>
    <recommendedName>
        <fullName evidence="1">Protein kinase domain-containing protein</fullName>
    </recommendedName>
</protein>
<dbReference type="Pfam" id="PF00069">
    <property type="entry name" value="Pkinase"/>
    <property type="match status" value="1"/>
</dbReference>
<gene>
    <name evidence="2" type="ORF">M9Y10_011245</name>
</gene>
<feature type="domain" description="Protein kinase" evidence="1">
    <location>
        <begin position="1"/>
        <end position="266"/>
    </location>
</feature>
<comment type="caution">
    <text evidence="2">The sequence shown here is derived from an EMBL/GenBank/DDBJ whole genome shotgun (WGS) entry which is preliminary data.</text>
</comment>
<evidence type="ECO:0000259" key="1">
    <source>
        <dbReference type="PROSITE" id="PS50011"/>
    </source>
</evidence>
<sequence>MESSNEEKKKRFVRMDQVYSSYHDYVCYLGIEQETGLQVFWHEFINDNMPSSEIEKGFNQLQKAKMVTSPYLLNILSVWQTSVPSRFYLITETTQAPSLYDYIHSIESSPLPRTLIKWFKLLSLAVQSLHKNGIPHGTITLHNIFIKTSTGSLKLRLPLTHLSCRAISSASLNITQYTSPERLDGTFEPCIDIWSLGICFLELLTQQPAYSECKTPQELILAIRSLTPPKSLALVQNKAAQSLIQSCLTPPNKRPKIDQILENSIFGELSQTSIQQTHEVDGSIQIILQNDHEDQTPNS</sequence>
<evidence type="ECO:0000313" key="3">
    <source>
        <dbReference type="Proteomes" id="UP001470230"/>
    </source>
</evidence>
<dbReference type="Gene3D" id="3.30.200.20">
    <property type="entry name" value="Phosphorylase Kinase, domain 1"/>
    <property type="match status" value="1"/>
</dbReference>
<dbReference type="InterPro" id="IPR011009">
    <property type="entry name" value="Kinase-like_dom_sf"/>
</dbReference>
<dbReference type="PROSITE" id="PS50011">
    <property type="entry name" value="PROTEIN_KINASE_DOM"/>
    <property type="match status" value="1"/>
</dbReference>
<dbReference type="EMBL" id="JAPFFF010000017">
    <property type="protein sequence ID" value="KAK8863559.1"/>
    <property type="molecule type" value="Genomic_DNA"/>
</dbReference>
<dbReference type="Proteomes" id="UP001470230">
    <property type="component" value="Unassembled WGS sequence"/>
</dbReference>
<organism evidence="2 3">
    <name type="scientific">Tritrichomonas musculus</name>
    <dbReference type="NCBI Taxonomy" id="1915356"/>
    <lineage>
        <taxon>Eukaryota</taxon>
        <taxon>Metamonada</taxon>
        <taxon>Parabasalia</taxon>
        <taxon>Tritrichomonadida</taxon>
        <taxon>Tritrichomonadidae</taxon>
        <taxon>Tritrichomonas</taxon>
    </lineage>
</organism>
<dbReference type="SUPFAM" id="SSF56112">
    <property type="entry name" value="Protein kinase-like (PK-like)"/>
    <property type="match status" value="1"/>
</dbReference>
<name>A0ABR2IK05_9EUKA</name>
<dbReference type="InterPro" id="IPR000719">
    <property type="entry name" value="Prot_kinase_dom"/>
</dbReference>
<dbReference type="PANTHER" id="PTHR13902">
    <property type="entry name" value="SERINE/THREONINE-PROTEIN KINASE WNK WITH NO LYSINE -RELATED"/>
    <property type="match status" value="1"/>
</dbReference>
<dbReference type="SMART" id="SM00220">
    <property type="entry name" value="S_TKc"/>
    <property type="match status" value="1"/>
</dbReference>
<reference evidence="2 3" key="1">
    <citation type="submission" date="2024-04" db="EMBL/GenBank/DDBJ databases">
        <title>Tritrichomonas musculus Genome.</title>
        <authorList>
            <person name="Alves-Ferreira E."/>
            <person name="Grigg M."/>
            <person name="Lorenzi H."/>
            <person name="Galac M."/>
        </authorList>
    </citation>
    <scope>NUCLEOTIDE SEQUENCE [LARGE SCALE GENOMIC DNA]</scope>
    <source>
        <strain evidence="2 3">EAF2021</strain>
    </source>
</reference>